<name>A0A124GN87_PICGL</name>
<protein>
    <submittedName>
        <fullName evidence="1">Uncharacterized protein</fullName>
    </submittedName>
</protein>
<proteinExistence type="predicted"/>
<dbReference type="EMBL" id="LKAM01000006">
    <property type="protein sequence ID" value="KUM48066.1"/>
    <property type="molecule type" value="Genomic_DNA"/>
</dbReference>
<organism evidence="1">
    <name type="scientific">Picea glauca</name>
    <name type="common">White spruce</name>
    <name type="synonym">Pinus glauca</name>
    <dbReference type="NCBI Taxonomy" id="3330"/>
    <lineage>
        <taxon>Eukaryota</taxon>
        <taxon>Viridiplantae</taxon>
        <taxon>Streptophyta</taxon>
        <taxon>Embryophyta</taxon>
        <taxon>Tracheophyta</taxon>
        <taxon>Spermatophyta</taxon>
        <taxon>Pinopsida</taxon>
        <taxon>Pinidae</taxon>
        <taxon>Conifers I</taxon>
        <taxon>Pinales</taxon>
        <taxon>Pinaceae</taxon>
        <taxon>Picea</taxon>
    </lineage>
</organism>
<accession>A0A124GN87</accession>
<sequence length="64" mass="7147">MRQMGKRGSPLSQINRLATSRVGWANTLMDTGGLTKYGDSELAKVFSFSPRSFWPGLLNHKNAY</sequence>
<evidence type="ECO:0000313" key="1">
    <source>
        <dbReference type="EMBL" id="KUM48066.1"/>
    </source>
</evidence>
<gene>
    <name evidence="1" type="ORF">ABT39_MTgene5062</name>
</gene>
<reference evidence="1" key="1">
    <citation type="journal article" date="2015" name="Genome Biol. Evol.">
        <title>Organellar Genomes of White Spruce (Picea glauca): Assembly and Annotation.</title>
        <authorList>
            <person name="Jackman S.D."/>
            <person name="Warren R.L."/>
            <person name="Gibb E.A."/>
            <person name="Vandervalk B.P."/>
            <person name="Mohamadi H."/>
            <person name="Chu J."/>
            <person name="Raymond A."/>
            <person name="Pleasance S."/>
            <person name="Coope R."/>
            <person name="Wildung M.R."/>
            <person name="Ritland C.E."/>
            <person name="Bousquet J."/>
            <person name="Jones S.J."/>
            <person name="Bohlmann J."/>
            <person name="Birol I."/>
        </authorList>
    </citation>
    <scope>NUCLEOTIDE SEQUENCE [LARGE SCALE GENOMIC DNA]</scope>
    <source>
        <tissue evidence="1">Flushing bud</tissue>
    </source>
</reference>
<dbReference type="AlphaFoldDB" id="A0A124GN87"/>
<keyword evidence="1" id="KW-0496">Mitochondrion</keyword>
<comment type="caution">
    <text evidence="1">The sequence shown here is derived from an EMBL/GenBank/DDBJ whole genome shotgun (WGS) entry which is preliminary data.</text>
</comment>
<geneLocation type="mitochondrion" evidence="1"/>